<dbReference type="Gene3D" id="1.10.510.10">
    <property type="entry name" value="Transferase(Phosphotransferase) domain 1"/>
    <property type="match status" value="1"/>
</dbReference>
<gene>
    <name evidence="19" type="ORF">COEREDRAFT_41919</name>
</gene>
<dbReference type="GO" id="GO:0005524">
    <property type="term" value="F:ATP binding"/>
    <property type="evidence" value="ECO:0007669"/>
    <property type="project" value="UniProtKB-UniRule"/>
</dbReference>
<evidence type="ECO:0000256" key="17">
    <source>
        <dbReference type="SAM" id="MobiDB-lite"/>
    </source>
</evidence>
<dbReference type="GO" id="GO:0032968">
    <property type="term" value="P:positive regulation of transcription elongation by RNA polymerase II"/>
    <property type="evidence" value="ECO:0007669"/>
    <property type="project" value="UniProtKB-ARBA"/>
</dbReference>
<dbReference type="PANTHER" id="PTHR24056">
    <property type="entry name" value="CELL DIVISION PROTEIN KINASE"/>
    <property type="match status" value="1"/>
</dbReference>
<accession>A0A2G5BD11</accession>
<dbReference type="PANTHER" id="PTHR24056:SF0">
    <property type="entry name" value="CYCLIN-DEPENDENT KINASE 7"/>
    <property type="match status" value="1"/>
</dbReference>
<dbReference type="AlphaFoldDB" id="A0A2G5BD11"/>
<name>A0A2G5BD11_COERN</name>
<evidence type="ECO:0000313" key="19">
    <source>
        <dbReference type="EMBL" id="PIA16899.1"/>
    </source>
</evidence>
<evidence type="ECO:0000256" key="16">
    <source>
        <dbReference type="RuleBase" id="RU000304"/>
    </source>
</evidence>
<dbReference type="GO" id="GO:0070985">
    <property type="term" value="C:transcription factor TFIIK complex"/>
    <property type="evidence" value="ECO:0007669"/>
    <property type="project" value="InterPro"/>
</dbReference>
<dbReference type="FunFam" id="3.30.200.20:FF:000554">
    <property type="entry name" value="CMGC/CDK/CDK7 protein kinase"/>
    <property type="match status" value="1"/>
</dbReference>
<evidence type="ECO:0000256" key="12">
    <source>
        <dbReference type="ARBA" id="ARBA00023306"/>
    </source>
</evidence>
<dbReference type="PROSITE" id="PS00108">
    <property type="entry name" value="PROTEIN_KINASE_ST"/>
    <property type="match status" value="1"/>
</dbReference>
<evidence type="ECO:0000256" key="14">
    <source>
        <dbReference type="PIRSR" id="PIRSR637770-2"/>
    </source>
</evidence>
<dbReference type="PROSITE" id="PS50011">
    <property type="entry name" value="PROTEIN_KINASE_DOM"/>
    <property type="match status" value="1"/>
</dbReference>
<dbReference type="InterPro" id="IPR011009">
    <property type="entry name" value="Kinase-like_dom_sf"/>
</dbReference>
<evidence type="ECO:0000256" key="1">
    <source>
        <dbReference type="ARBA" id="ARBA00004123"/>
    </source>
</evidence>
<dbReference type="PROSITE" id="PS00107">
    <property type="entry name" value="PROTEIN_KINASE_ATP"/>
    <property type="match status" value="1"/>
</dbReference>
<dbReference type="GO" id="GO:0051301">
    <property type="term" value="P:cell division"/>
    <property type="evidence" value="ECO:0007669"/>
    <property type="project" value="UniProtKB-KW"/>
</dbReference>
<dbReference type="Gene3D" id="3.30.200.20">
    <property type="entry name" value="Phosphorylase Kinase, domain 1"/>
    <property type="match status" value="1"/>
</dbReference>
<comment type="similarity">
    <text evidence="2">Belongs to the protein kinase superfamily. CMGC Ser/Thr protein kinase family. CDC2/CDKX subfamily.</text>
</comment>
<dbReference type="OrthoDB" id="1732493at2759"/>
<feature type="domain" description="Protein kinase" evidence="18">
    <location>
        <begin position="21"/>
        <end position="301"/>
    </location>
</feature>
<feature type="binding site" evidence="14">
    <location>
        <position position="50"/>
    </location>
    <ligand>
        <name>ATP</name>
        <dbReference type="ChEBI" id="CHEBI:30616"/>
    </ligand>
</feature>
<keyword evidence="11" id="KW-0539">Nucleus</keyword>
<dbReference type="CDD" id="cd07841">
    <property type="entry name" value="STKc_CDK7"/>
    <property type="match status" value="1"/>
</dbReference>
<evidence type="ECO:0000256" key="13">
    <source>
        <dbReference type="PIRSR" id="PIRSR637770-1"/>
    </source>
</evidence>
<dbReference type="Proteomes" id="UP000242474">
    <property type="component" value="Unassembled WGS sequence"/>
</dbReference>
<dbReference type="InterPro" id="IPR008271">
    <property type="entry name" value="Ser/Thr_kinase_AS"/>
</dbReference>
<evidence type="ECO:0000256" key="7">
    <source>
        <dbReference type="ARBA" id="ARBA00022679"/>
    </source>
</evidence>
<evidence type="ECO:0000256" key="9">
    <source>
        <dbReference type="ARBA" id="ARBA00022777"/>
    </source>
</evidence>
<dbReference type="InterPro" id="IPR000719">
    <property type="entry name" value="Prot_kinase_dom"/>
</dbReference>
<evidence type="ECO:0000256" key="2">
    <source>
        <dbReference type="ARBA" id="ARBA00006485"/>
    </source>
</evidence>
<evidence type="ECO:0000256" key="5">
    <source>
        <dbReference type="ARBA" id="ARBA00022553"/>
    </source>
</evidence>
<feature type="binding site" evidence="14">
    <location>
        <begin position="27"/>
        <end position="35"/>
    </location>
    <ligand>
        <name>ATP</name>
        <dbReference type="ChEBI" id="CHEBI:30616"/>
    </ligand>
</feature>
<evidence type="ECO:0000256" key="4">
    <source>
        <dbReference type="ARBA" id="ARBA00022527"/>
    </source>
</evidence>
<organism evidence="19 20">
    <name type="scientific">Coemansia reversa (strain ATCC 12441 / NRRL 1564)</name>
    <dbReference type="NCBI Taxonomy" id="763665"/>
    <lineage>
        <taxon>Eukaryota</taxon>
        <taxon>Fungi</taxon>
        <taxon>Fungi incertae sedis</taxon>
        <taxon>Zoopagomycota</taxon>
        <taxon>Kickxellomycotina</taxon>
        <taxon>Kickxellomycetes</taxon>
        <taxon>Kickxellales</taxon>
        <taxon>Kickxellaceae</taxon>
        <taxon>Coemansia</taxon>
    </lineage>
</organism>
<proteinExistence type="inferred from homology"/>
<protein>
    <recommendedName>
        <fullName evidence="3">[RNA-polymerase]-subunit kinase</fullName>
        <ecNumber evidence="3">2.7.11.23</ecNumber>
    </recommendedName>
</protein>
<keyword evidence="8 14" id="KW-0547">Nucleotide-binding</keyword>
<dbReference type="SMART" id="SM00220">
    <property type="entry name" value="S_TKc"/>
    <property type="match status" value="1"/>
</dbReference>
<dbReference type="InterPro" id="IPR037770">
    <property type="entry name" value="CDK7"/>
</dbReference>
<dbReference type="GO" id="GO:0004693">
    <property type="term" value="F:cyclin-dependent protein serine/threonine kinase activity"/>
    <property type="evidence" value="ECO:0007669"/>
    <property type="project" value="TreeGrafter"/>
</dbReference>
<dbReference type="GO" id="GO:0008353">
    <property type="term" value="F:RNA polymerase II CTD heptapeptide repeat kinase activity"/>
    <property type="evidence" value="ECO:0007669"/>
    <property type="project" value="UniProtKB-EC"/>
</dbReference>
<sequence>MELGSKPILGEEINKETESLYKKEKKLGEGTYAVVYLGRHVKTERTVAIKKIKLGNARSGLDMSAIREVKALRELRHPNVIELIDVFSHKANLNLVLEFLDMDLEAVIKDKSLVFMPADIKSWLMMALRGLDHCHKCWLLHRDLKPNNFLIASDGQLKLADFGLAREFGDVRRAMTSQTVTRWYRAPELLLGATNYTGAVDIWAMGCVFAELLLRAPYLPGDSDLGQLTTIFKARGTPTEDDWPGLNKLPMGFKFENHPRPQFSELFHGASDDALGLMNRMLLFNPADRVTAAEALQSDYFANHPRPTDPAKLPRPKQNIAGALIGEEEEEPALRKRRHQDAFEDVFADDNSGHSENTLDPVAKRMDLRIPSPA</sequence>
<dbReference type="GO" id="GO:0005737">
    <property type="term" value="C:cytoplasm"/>
    <property type="evidence" value="ECO:0007669"/>
    <property type="project" value="TreeGrafter"/>
</dbReference>
<keyword evidence="6" id="KW-0132">Cell division</keyword>
<feature type="active site" description="Proton acceptor" evidence="13">
    <location>
        <position position="143"/>
    </location>
</feature>
<dbReference type="FunFam" id="1.10.510.10:FF:000097">
    <property type="entry name" value="Putative cyclin-dependent kinase 7"/>
    <property type="match status" value="1"/>
</dbReference>
<feature type="binding site" evidence="15">
    <location>
        <position position="51"/>
    </location>
    <ligand>
        <name>ATP</name>
        <dbReference type="ChEBI" id="CHEBI:30616"/>
    </ligand>
</feature>
<evidence type="ECO:0000256" key="11">
    <source>
        <dbReference type="ARBA" id="ARBA00023242"/>
    </source>
</evidence>
<dbReference type="InterPro" id="IPR017441">
    <property type="entry name" value="Protein_kinase_ATP_BS"/>
</dbReference>
<feature type="region of interest" description="Disordered" evidence="17">
    <location>
        <begin position="325"/>
        <end position="374"/>
    </location>
</feature>
<keyword evidence="12" id="KW-0131">Cell cycle</keyword>
<dbReference type="STRING" id="763665.A0A2G5BD11"/>
<dbReference type="InterPro" id="IPR050108">
    <property type="entry name" value="CDK"/>
</dbReference>
<keyword evidence="5" id="KW-0597">Phosphoprotein</keyword>
<evidence type="ECO:0000256" key="6">
    <source>
        <dbReference type="ARBA" id="ARBA00022618"/>
    </source>
</evidence>
<keyword evidence="10 14" id="KW-0067">ATP-binding</keyword>
<evidence type="ECO:0000313" key="20">
    <source>
        <dbReference type="Proteomes" id="UP000242474"/>
    </source>
</evidence>
<evidence type="ECO:0000256" key="8">
    <source>
        <dbReference type="ARBA" id="ARBA00022741"/>
    </source>
</evidence>
<dbReference type="EMBL" id="KZ303497">
    <property type="protein sequence ID" value="PIA16899.1"/>
    <property type="molecule type" value="Genomic_DNA"/>
</dbReference>
<keyword evidence="9 19" id="KW-0418">Kinase</keyword>
<reference evidence="19 20" key="1">
    <citation type="journal article" date="2015" name="Genome Biol. Evol.">
        <title>Phylogenomic analyses indicate that early fungi evolved digesting cell walls of algal ancestors of land plants.</title>
        <authorList>
            <person name="Chang Y."/>
            <person name="Wang S."/>
            <person name="Sekimoto S."/>
            <person name="Aerts A.L."/>
            <person name="Choi C."/>
            <person name="Clum A."/>
            <person name="LaButti K.M."/>
            <person name="Lindquist E.A."/>
            <person name="Yee Ngan C."/>
            <person name="Ohm R.A."/>
            <person name="Salamov A.A."/>
            <person name="Grigoriev I.V."/>
            <person name="Spatafora J.W."/>
            <person name="Berbee M.L."/>
        </authorList>
    </citation>
    <scope>NUCLEOTIDE SEQUENCE [LARGE SCALE GENOMIC DNA]</scope>
    <source>
        <strain evidence="19 20">NRRL 1564</strain>
    </source>
</reference>
<keyword evidence="4 16" id="KW-0723">Serine/threonine-protein kinase</keyword>
<evidence type="ECO:0000256" key="15">
    <source>
        <dbReference type="PROSITE-ProRule" id="PRU10141"/>
    </source>
</evidence>
<comment type="subcellular location">
    <subcellularLocation>
        <location evidence="1">Nucleus</location>
    </subcellularLocation>
</comment>
<keyword evidence="7" id="KW-0808">Transferase</keyword>
<keyword evidence="20" id="KW-1185">Reference proteome</keyword>
<evidence type="ECO:0000256" key="10">
    <source>
        <dbReference type="ARBA" id="ARBA00022840"/>
    </source>
</evidence>
<evidence type="ECO:0000259" key="18">
    <source>
        <dbReference type="PROSITE" id="PS50011"/>
    </source>
</evidence>
<evidence type="ECO:0000256" key="3">
    <source>
        <dbReference type="ARBA" id="ARBA00012409"/>
    </source>
</evidence>
<dbReference type="Pfam" id="PF00069">
    <property type="entry name" value="Pkinase"/>
    <property type="match status" value="1"/>
</dbReference>
<dbReference type="EC" id="2.7.11.23" evidence="3"/>
<dbReference type="SUPFAM" id="SSF56112">
    <property type="entry name" value="Protein kinase-like (PK-like)"/>
    <property type="match status" value="1"/>
</dbReference>